<reference evidence="3" key="1">
    <citation type="submission" date="2016-10" db="EMBL/GenBank/DDBJ databases">
        <authorList>
            <person name="Varghese N."/>
            <person name="Submissions S."/>
        </authorList>
    </citation>
    <scope>NUCLEOTIDE SEQUENCE [LARGE SCALE GENOMIC DNA]</scope>
    <source>
        <strain evidence="3">DSM 23515</strain>
    </source>
</reference>
<gene>
    <name evidence="2" type="ORF">SAMN04488033_11412</name>
</gene>
<keyword evidence="3" id="KW-1185">Reference proteome</keyword>
<dbReference type="EMBL" id="FOOH01000014">
    <property type="protein sequence ID" value="SFF91486.1"/>
    <property type="molecule type" value="Genomic_DNA"/>
</dbReference>
<feature type="transmembrane region" description="Helical" evidence="1">
    <location>
        <begin position="78"/>
        <end position="98"/>
    </location>
</feature>
<evidence type="ECO:0000256" key="1">
    <source>
        <dbReference type="SAM" id="Phobius"/>
    </source>
</evidence>
<name>A0A1I2MQ39_9FLAO</name>
<organism evidence="2 3">
    <name type="scientific">Salegentibacter agarivorans</name>
    <dbReference type="NCBI Taxonomy" id="345907"/>
    <lineage>
        <taxon>Bacteria</taxon>
        <taxon>Pseudomonadati</taxon>
        <taxon>Bacteroidota</taxon>
        <taxon>Flavobacteriia</taxon>
        <taxon>Flavobacteriales</taxon>
        <taxon>Flavobacteriaceae</taxon>
        <taxon>Salegentibacter</taxon>
    </lineage>
</organism>
<protein>
    <recommendedName>
        <fullName evidence="4">DUF4199 domain-containing protein</fullName>
    </recommendedName>
</protein>
<feature type="transmembrane region" description="Helical" evidence="1">
    <location>
        <begin position="12"/>
        <end position="32"/>
    </location>
</feature>
<accession>A0A1I2MQ39</accession>
<dbReference type="AlphaFoldDB" id="A0A1I2MQ39"/>
<dbReference type="InterPro" id="IPR025250">
    <property type="entry name" value="DUF4199"/>
</dbReference>
<keyword evidence="1" id="KW-0812">Transmembrane</keyword>
<dbReference type="Proteomes" id="UP000199116">
    <property type="component" value="Unassembled WGS sequence"/>
</dbReference>
<dbReference type="Pfam" id="PF13858">
    <property type="entry name" value="DUF4199"/>
    <property type="match status" value="1"/>
</dbReference>
<dbReference type="RefSeq" id="WP_093304803.1">
    <property type="nucleotide sequence ID" value="NZ_FOOH01000014.1"/>
</dbReference>
<proteinExistence type="predicted"/>
<feature type="transmembrane region" description="Helical" evidence="1">
    <location>
        <begin position="38"/>
        <end position="57"/>
    </location>
</feature>
<keyword evidence="1" id="KW-1133">Transmembrane helix</keyword>
<feature type="transmembrane region" description="Helical" evidence="1">
    <location>
        <begin position="139"/>
        <end position="164"/>
    </location>
</feature>
<evidence type="ECO:0008006" key="4">
    <source>
        <dbReference type="Google" id="ProtNLM"/>
    </source>
</evidence>
<evidence type="ECO:0000313" key="3">
    <source>
        <dbReference type="Proteomes" id="UP000199116"/>
    </source>
</evidence>
<keyword evidence="1" id="KW-0472">Membrane</keyword>
<evidence type="ECO:0000313" key="2">
    <source>
        <dbReference type="EMBL" id="SFF91486.1"/>
    </source>
</evidence>
<sequence length="172" mass="19291">MENSTSIKSVAYPYGFVLAIYSILALVLIYVFNVAQDNWVIGVINTLVSIAIFVLAIKKFKQNNNGFLSLKEALKVGLAVAVISGVITAIYSYIHYSFVYPEYSEMMYDQAVLQMAEQNMPESQQNQALEMTKMFTSPWFFATMALVGSLFFGFIISLITGLILKRENPAHQ</sequence>